<evidence type="ECO:0000313" key="2">
    <source>
        <dbReference type="EMBL" id="MCA0133832.1"/>
    </source>
</evidence>
<gene>
    <name evidence="2" type="ORF">LBU54_14635</name>
</gene>
<reference evidence="3" key="1">
    <citation type="submission" date="2023-07" db="EMBL/GenBank/DDBJ databases">
        <authorList>
            <person name="Yue Y."/>
        </authorList>
    </citation>
    <scope>NUCLEOTIDE SEQUENCE [LARGE SCALE GENOMIC DNA]</scope>
    <source>
        <strain evidence="3">D23</strain>
    </source>
</reference>
<evidence type="ECO:0000256" key="1">
    <source>
        <dbReference type="SAM" id="SignalP"/>
    </source>
</evidence>
<sequence length="154" mass="18571">MNRFLLRIIMSFFLLCSYGVIAQTAKNVQFNSVNYTPNVNAPLTTNELNKIKEVYQDHTQVMLNDEHQLKRLKHLLRNRLNIMRLDKKDKQRNYIPLSEIELFNYYNPNLKRDLVFDMFGFNPLKYNLNFFPTENMLYRIDGTNYFIQVKSQFQ</sequence>
<keyword evidence="3" id="KW-1185">Reference proteome</keyword>
<dbReference type="RefSeq" id="WP_224531751.1">
    <property type="nucleotide sequence ID" value="NZ_JAIUJR010000012.1"/>
</dbReference>
<dbReference type="Proteomes" id="UP001198901">
    <property type="component" value="Unassembled WGS sequence"/>
</dbReference>
<feature type="chain" id="PRO_5045837204" evidence="1">
    <location>
        <begin position="23"/>
        <end position="154"/>
    </location>
</feature>
<accession>A0ABS7XUY1</accession>
<feature type="signal peptide" evidence="1">
    <location>
        <begin position="1"/>
        <end position="22"/>
    </location>
</feature>
<protein>
    <submittedName>
        <fullName evidence="2">Uncharacterized protein</fullName>
    </submittedName>
</protein>
<evidence type="ECO:0000313" key="3">
    <source>
        <dbReference type="Proteomes" id="UP001198901"/>
    </source>
</evidence>
<proteinExistence type="predicted"/>
<dbReference type="EMBL" id="JAIUJR010000012">
    <property type="protein sequence ID" value="MCA0133832.1"/>
    <property type="molecule type" value="Genomic_DNA"/>
</dbReference>
<organism evidence="2 3">
    <name type="scientific">Winogradskyella alexanderae</name>
    <dbReference type="NCBI Taxonomy" id="2877123"/>
    <lineage>
        <taxon>Bacteria</taxon>
        <taxon>Pseudomonadati</taxon>
        <taxon>Bacteroidota</taxon>
        <taxon>Flavobacteriia</taxon>
        <taxon>Flavobacteriales</taxon>
        <taxon>Flavobacteriaceae</taxon>
        <taxon>Winogradskyella</taxon>
    </lineage>
</organism>
<keyword evidence="1" id="KW-0732">Signal</keyword>
<comment type="caution">
    <text evidence="2">The sequence shown here is derived from an EMBL/GenBank/DDBJ whole genome shotgun (WGS) entry which is preliminary data.</text>
</comment>
<name>A0ABS7XUY1_9FLAO</name>